<dbReference type="Gene3D" id="1.20.1280.170">
    <property type="entry name" value="Exocyst complex component Exo70"/>
    <property type="match status" value="1"/>
</dbReference>
<dbReference type="InParanoid" id="A0A7N2R5R9"/>
<reference evidence="4" key="2">
    <citation type="submission" date="2021-01" db="UniProtKB">
        <authorList>
            <consortium name="EnsemblPlants"/>
        </authorList>
    </citation>
    <scope>IDENTIFICATION</scope>
</reference>
<evidence type="ECO:0000256" key="2">
    <source>
        <dbReference type="ARBA" id="ARBA00022448"/>
    </source>
</evidence>
<evidence type="ECO:0000259" key="3">
    <source>
        <dbReference type="Pfam" id="PF03081"/>
    </source>
</evidence>
<sequence>MMVPTSSSGVAEAKFSFRWQCSLADRLCNLLVTLQLGKASGTFKPKGLTSLSGEDLAEFNEAFDDCHKKQSNWIICNEILREKRAKFRENAKLLVPAKANKSWGY</sequence>
<dbReference type="SUPFAM" id="SSF74788">
    <property type="entry name" value="Cullin repeat-like"/>
    <property type="match status" value="1"/>
</dbReference>
<dbReference type="InterPro" id="IPR016159">
    <property type="entry name" value="Cullin_repeat-like_dom_sf"/>
</dbReference>
<accession>A0A7N2R5R9</accession>
<comment type="similarity">
    <text evidence="1">Belongs to the EXO70 family.</text>
</comment>
<dbReference type="InterPro" id="IPR046364">
    <property type="entry name" value="Exo70_C"/>
</dbReference>
<dbReference type="EMBL" id="LRBV02000005">
    <property type="status" value="NOT_ANNOTATED_CDS"/>
    <property type="molecule type" value="Genomic_DNA"/>
</dbReference>
<evidence type="ECO:0000313" key="5">
    <source>
        <dbReference type="Proteomes" id="UP000594261"/>
    </source>
</evidence>
<dbReference type="Pfam" id="PF03081">
    <property type="entry name" value="Exo70_C"/>
    <property type="match status" value="1"/>
</dbReference>
<name>A0A7N2R5R9_QUELO</name>
<evidence type="ECO:0000256" key="1">
    <source>
        <dbReference type="ARBA" id="ARBA00006756"/>
    </source>
</evidence>
<dbReference type="Gramene" id="QL05p083088:mrna">
    <property type="protein sequence ID" value="QL05p083088:mrna"/>
    <property type="gene ID" value="QL05p083088"/>
</dbReference>
<proteinExistence type="inferred from homology"/>
<dbReference type="GO" id="GO:0006887">
    <property type="term" value="P:exocytosis"/>
    <property type="evidence" value="ECO:0007669"/>
    <property type="project" value="InterPro"/>
</dbReference>
<evidence type="ECO:0000313" key="4">
    <source>
        <dbReference type="EnsemblPlants" id="QL05p083088:mrna"/>
    </source>
</evidence>
<dbReference type="GO" id="GO:0005546">
    <property type="term" value="F:phosphatidylinositol-4,5-bisphosphate binding"/>
    <property type="evidence" value="ECO:0007669"/>
    <property type="project" value="InterPro"/>
</dbReference>
<organism evidence="4 5">
    <name type="scientific">Quercus lobata</name>
    <name type="common">Valley oak</name>
    <dbReference type="NCBI Taxonomy" id="97700"/>
    <lineage>
        <taxon>Eukaryota</taxon>
        <taxon>Viridiplantae</taxon>
        <taxon>Streptophyta</taxon>
        <taxon>Embryophyta</taxon>
        <taxon>Tracheophyta</taxon>
        <taxon>Spermatophyta</taxon>
        <taxon>Magnoliopsida</taxon>
        <taxon>eudicotyledons</taxon>
        <taxon>Gunneridae</taxon>
        <taxon>Pentapetalae</taxon>
        <taxon>rosids</taxon>
        <taxon>fabids</taxon>
        <taxon>Fagales</taxon>
        <taxon>Fagaceae</taxon>
        <taxon>Quercus</taxon>
    </lineage>
</organism>
<feature type="domain" description="Exocyst complex subunit Exo70 C-terminal" evidence="3">
    <location>
        <begin position="54"/>
        <end position="84"/>
    </location>
</feature>
<dbReference type="EnsemblPlants" id="QL05p083088:mrna">
    <property type="protein sequence ID" value="QL05p083088:mrna"/>
    <property type="gene ID" value="QL05p083088"/>
</dbReference>
<dbReference type="AlphaFoldDB" id="A0A7N2R5R9"/>
<keyword evidence="2" id="KW-0813">Transport</keyword>
<dbReference type="Proteomes" id="UP000594261">
    <property type="component" value="Chromosome 5"/>
</dbReference>
<dbReference type="GO" id="GO:0000145">
    <property type="term" value="C:exocyst"/>
    <property type="evidence" value="ECO:0007669"/>
    <property type="project" value="InterPro"/>
</dbReference>
<keyword evidence="5" id="KW-1185">Reference proteome</keyword>
<reference evidence="4 5" key="1">
    <citation type="journal article" date="2016" name="G3 (Bethesda)">
        <title>First Draft Assembly and Annotation of the Genome of a California Endemic Oak Quercus lobata Nee (Fagaceae).</title>
        <authorList>
            <person name="Sork V.L."/>
            <person name="Fitz-Gibbon S.T."/>
            <person name="Puiu D."/>
            <person name="Crepeau M."/>
            <person name="Gugger P.F."/>
            <person name="Sherman R."/>
            <person name="Stevens K."/>
            <person name="Langley C.H."/>
            <person name="Pellegrini M."/>
            <person name="Salzberg S.L."/>
        </authorList>
    </citation>
    <scope>NUCLEOTIDE SEQUENCE [LARGE SCALE GENOMIC DNA]</scope>
    <source>
        <strain evidence="4 5">cv. SW786</strain>
    </source>
</reference>
<protein>
    <recommendedName>
        <fullName evidence="3">Exocyst complex subunit Exo70 C-terminal domain-containing protein</fullName>
    </recommendedName>
</protein>